<dbReference type="AlphaFoldDB" id="A0A517ZJX4"/>
<dbReference type="SUPFAM" id="SSF52833">
    <property type="entry name" value="Thioredoxin-like"/>
    <property type="match status" value="1"/>
</dbReference>
<dbReference type="KEGG" id="sdyn:Mal52_12040"/>
<dbReference type="InterPro" id="IPR013766">
    <property type="entry name" value="Thioredoxin_domain"/>
</dbReference>
<dbReference type="RefSeq" id="WP_145374751.1">
    <property type="nucleotide sequence ID" value="NZ_CP036276.1"/>
</dbReference>
<dbReference type="InterPro" id="IPR012336">
    <property type="entry name" value="Thioredoxin-like_fold"/>
</dbReference>
<evidence type="ECO:0000256" key="1">
    <source>
        <dbReference type="SAM" id="MobiDB-lite"/>
    </source>
</evidence>
<organism evidence="3 4">
    <name type="scientific">Symmachiella dynata</name>
    <dbReference type="NCBI Taxonomy" id="2527995"/>
    <lineage>
        <taxon>Bacteria</taxon>
        <taxon>Pseudomonadati</taxon>
        <taxon>Planctomycetota</taxon>
        <taxon>Planctomycetia</taxon>
        <taxon>Planctomycetales</taxon>
        <taxon>Planctomycetaceae</taxon>
        <taxon>Symmachiella</taxon>
    </lineage>
</organism>
<name>A0A517ZJX4_9PLAN</name>
<sequence>MVRTAMIFGLSATVVILINCGCLALPGMAVEFEPTIEKAREKDPPADDGQKKLLVITFGADWCKWCRKLEADTFLDERVNALADKFLWVKVDVEEQTELAARFGVQGLPQTFVLDSDDRVIATRPGYTGPDEFVKFLNGALLNPQPPEVVLLNLLDRLQAEEGVEERNQTITRLVEHLARSDRDGRDVILQAMAQTESGLLATLIDLMADQRLAVRAAASGTFLKLTRAELVFDPFGEPKQREQQLQTWKTWLDARPMSQRRTKQQVPPDDSQ</sequence>
<keyword evidence="4" id="KW-1185">Reference proteome</keyword>
<feature type="domain" description="Thioredoxin" evidence="2">
    <location>
        <begin position="33"/>
        <end position="142"/>
    </location>
</feature>
<accession>A0A517ZJX4</accession>
<gene>
    <name evidence="3" type="primary">trxA_1</name>
    <name evidence="3" type="ORF">Mal52_12040</name>
</gene>
<feature type="region of interest" description="Disordered" evidence="1">
    <location>
        <begin position="254"/>
        <end position="273"/>
    </location>
</feature>
<evidence type="ECO:0000259" key="2">
    <source>
        <dbReference type="PROSITE" id="PS51352"/>
    </source>
</evidence>
<dbReference type="Gene3D" id="3.40.30.10">
    <property type="entry name" value="Glutaredoxin"/>
    <property type="match status" value="1"/>
</dbReference>
<protein>
    <submittedName>
        <fullName evidence="3">Thioredoxin</fullName>
    </submittedName>
</protein>
<dbReference type="CDD" id="cd02947">
    <property type="entry name" value="TRX_family"/>
    <property type="match status" value="1"/>
</dbReference>
<dbReference type="Pfam" id="PF13098">
    <property type="entry name" value="Thioredoxin_2"/>
    <property type="match status" value="1"/>
</dbReference>
<reference evidence="3 4" key="1">
    <citation type="submission" date="2019-02" db="EMBL/GenBank/DDBJ databases">
        <title>Deep-cultivation of Planctomycetes and their phenomic and genomic characterization uncovers novel biology.</title>
        <authorList>
            <person name="Wiegand S."/>
            <person name="Jogler M."/>
            <person name="Boedeker C."/>
            <person name="Pinto D."/>
            <person name="Vollmers J."/>
            <person name="Rivas-Marin E."/>
            <person name="Kohn T."/>
            <person name="Peeters S.H."/>
            <person name="Heuer A."/>
            <person name="Rast P."/>
            <person name="Oberbeckmann S."/>
            <person name="Bunk B."/>
            <person name="Jeske O."/>
            <person name="Meyerdierks A."/>
            <person name="Storesund J.E."/>
            <person name="Kallscheuer N."/>
            <person name="Luecker S."/>
            <person name="Lage O.M."/>
            <person name="Pohl T."/>
            <person name="Merkel B.J."/>
            <person name="Hornburger P."/>
            <person name="Mueller R.-W."/>
            <person name="Bruemmer F."/>
            <person name="Labrenz M."/>
            <person name="Spormann A.M."/>
            <person name="Op den Camp H."/>
            <person name="Overmann J."/>
            <person name="Amann R."/>
            <person name="Jetten M.S.M."/>
            <person name="Mascher T."/>
            <person name="Medema M.H."/>
            <person name="Devos D.P."/>
            <person name="Kaster A.-K."/>
            <person name="Ovreas L."/>
            <person name="Rohde M."/>
            <person name="Galperin M.Y."/>
            <person name="Jogler C."/>
        </authorList>
    </citation>
    <scope>NUCLEOTIDE SEQUENCE [LARGE SCALE GENOMIC DNA]</scope>
    <source>
        <strain evidence="3 4">Mal52</strain>
    </source>
</reference>
<dbReference type="PROSITE" id="PS51352">
    <property type="entry name" value="THIOREDOXIN_2"/>
    <property type="match status" value="1"/>
</dbReference>
<dbReference type="Proteomes" id="UP000319383">
    <property type="component" value="Chromosome"/>
</dbReference>
<evidence type="ECO:0000313" key="4">
    <source>
        <dbReference type="Proteomes" id="UP000319383"/>
    </source>
</evidence>
<dbReference type="EMBL" id="CP036276">
    <property type="protein sequence ID" value="QDU42737.1"/>
    <property type="molecule type" value="Genomic_DNA"/>
</dbReference>
<dbReference type="InterPro" id="IPR036249">
    <property type="entry name" value="Thioredoxin-like_sf"/>
</dbReference>
<proteinExistence type="predicted"/>
<evidence type="ECO:0000313" key="3">
    <source>
        <dbReference type="EMBL" id="QDU42737.1"/>
    </source>
</evidence>